<keyword evidence="1" id="KW-0732">Signal</keyword>
<dbReference type="Pfam" id="PF13343">
    <property type="entry name" value="SBP_bac_6"/>
    <property type="match status" value="1"/>
</dbReference>
<dbReference type="PANTHER" id="PTHR30006">
    <property type="entry name" value="THIAMINE-BINDING PERIPLASMIC PROTEIN-RELATED"/>
    <property type="match status" value="1"/>
</dbReference>
<dbReference type="AlphaFoldDB" id="E3IZL5"/>
<dbReference type="PANTHER" id="PTHR30006:SF2">
    <property type="entry name" value="ABC TRANSPORTER SUBSTRATE-BINDING PROTEIN"/>
    <property type="match status" value="1"/>
</dbReference>
<dbReference type="STRING" id="298654.FraEuI1c_5949"/>
<dbReference type="KEGG" id="fri:FraEuI1c_5949"/>
<reference evidence="2 3" key="1">
    <citation type="submission" date="2010-10" db="EMBL/GenBank/DDBJ databases">
        <title>Complete sequence of Frankia sp. EuI1c.</title>
        <authorList>
            <consortium name="US DOE Joint Genome Institute"/>
            <person name="Lucas S."/>
            <person name="Copeland A."/>
            <person name="Lapidus A."/>
            <person name="Cheng J.-F."/>
            <person name="Bruce D."/>
            <person name="Goodwin L."/>
            <person name="Pitluck S."/>
            <person name="Chertkov O."/>
            <person name="Detter J.C."/>
            <person name="Han C."/>
            <person name="Tapia R."/>
            <person name="Land M."/>
            <person name="Hauser L."/>
            <person name="Jeffries C."/>
            <person name="Kyrpides N."/>
            <person name="Ivanova N."/>
            <person name="Mikhailova N."/>
            <person name="Beauchemin N."/>
            <person name="Sen A."/>
            <person name="Sur S.A."/>
            <person name="Gtari M."/>
            <person name="Wall L."/>
            <person name="Tisa L."/>
            <person name="Woyke T."/>
        </authorList>
    </citation>
    <scope>NUCLEOTIDE SEQUENCE [LARGE SCALE GENOMIC DNA]</scope>
    <source>
        <strain evidence="3">DSM 45817 / CECT 9037 / EuI1c</strain>
    </source>
</reference>
<gene>
    <name evidence="2" type="ordered locus">FraEuI1c_5949</name>
</gene>
<organism evidence="2 3">
    <name type="scientific">Pseudofrankia inefficax (strain DSM 45817 / CECT 9037 / DDB 130130 / EuI1c)</name>
    <name type="common">Frankia inefficax</name>
    <dbReference type="NCBI Taxonomy" id="298654"/>
    <lineage>
        <taxon>Bacteria</taxon>
        <taxon>Bacillati</taxon>
        <taxon>Actinomycetota</taxon>
        <taxon>Actinomycetes</taxon>
        <taxon>Frankiales</taxon>
        <taxon>Frankiaceae</taxon>
        <taxon>Pseudofrankia</taxon>
    </lineage>
</organism>
<accession>E3IZL5</accession>
<dbReference type="HOGENOM" id="CLU_026974_3_0_11"/>
<sequence length="393" mass="40735" precursor="true">MKFVGSRPVGRQLQLVAAGTVVVGLLAAACGGSSGSSSGGGATAGAKVDASKATSAADFGGMDALVAAAKKEGQLNVITLPPDWANYGEIISSFTKKYGIKINSANPDGSSADEISAVKQLKGQSRAPDVLDVGNSFALQAESEGLLAPYKVASWNDIDSGLKDPDGKWFADYGGYVSIGYDSKVITDPPKSFADLKKPEYKGKIAINGDPTQAGAAFAAVMAASLANGGSFDNIMPGIQYFADLRKSGNFVPTKGTPATVQSGETPILLWWDYLNAGSVADKMSGGQYKINIPSDSSYAAYYDQAINATAPHPAAARLWEEYLYSAEGQNLWLKGRARPVELPAMTTAGTVDKALAAALPPAPSDTKYPTDAQLTAAQKVLADNWAKMVGGA</sequence>
<evidence type="ECO:0000256" key="1">
    <source>
        <dbReference type="ARBA" id="ARBA00022729"/>
    </source>
</evidence>
<evidence type="ECO:0000313" key="2">
    <source>
        <dbReference type="EMBL" id="ADP83933.1"/>
    </source>
</evidence>
<protein>
    <submittedName>
        <fullName evidence="2">Extracellular solute-binding protein family 1</fullName>
    </submittedName>
</protein>
<dbReference type="eggNOG" id="COG1840">
    <property type="taxonomic scope" value="Bacteria"/>
</dbReference>
<dbReference type="GO" id="GO:0015888">
    <property type="term" value="P:thiamine transport"/>
    <property type="evidence" value="ECO:0007669"/>
    <property type="project" value="TreeGrafter"/>
</dbReference>
<dbReference type="Proteomes" id="UP000002484">
    <property type="component" value="Chromosome"/>
</dbReference>
<dbReference type="PROSITE" id="PS51257">
    <property type="entry name" value="PROKAR_LIPOPROTEIN"/>
    <property type="match status" value="1"/>
</dbReference>
<name>E3IZL5_PSEI1</name>
<dbReference type="GO" id="GO:0030976">
    <property type="term" value="F:thiamine pyrophosphate binding"/>
    <property type="evidence" value="ECO:0007669"/>
    <property type="project" value="TreeGrafter"/>
</dbReference>
<dbReference type="InParanoid" id="E3IZL5"/>
<dbReference type="GO" id="GO:0030288">
    <property type="term" value="C:outer membrane-bounded periplasmic space"/>
    <property type="evidence" value="ECO:0007669"/>
    <property type="project" value="TreeGrafter"/>
</dbReference>
<dbReference type="SUPFAM" id="SSF53850">
    <property type="entry name" value="Periplasmic binding protein-like II"/>
    <property type="match status" value="1"/>
</dbReference>
<dbReference type="GO" id="GO:0030975">
    <property type="term" value="F:thiamine binding"/>
    <property type="evidence" value="ECO:0007669"/>
    <property type="project" value="TreeGrafter"/>
</dbReference>
<evidence type="ECO:0000313" key="3">
    <source>
        <dbReference type="Proteomes" id="UP000002484"/>
    </source>
</evidence>
<dbReference type="Gene3D" id="3.40.190.10">
    <property type="entry name" value="Periplasmic binding protein-like II"/>
    <property type="match status" value="2"/>
</dbReference>
<dbReference type="EMBL" id="CP002299">
    <property type="protein sequence ID" value="ADP83933.1"/>
    <property type="molecule type" value="Genomic_DNA"/>
</dbReference>
<keyword evidence="3" id="KW-1185">Reference proteome</keyword>
<proteinExistence type="predicted"/>